<dbReference type="SUPFAM" id="SSF81383">
    <property type="entry name" value="F-box domain"/>
    <property type="match status" value="1"/>
</dbReference>
<dbReference type="Proteomes" id="UP000046392">
    <property type="component" value="Unplaced"/>
</dbReference>
<evidence type="ECO:0000313" key="1">
    <source>
        <dbReference type="Proteomes" id="UP000046392"/>
    </source>
</evidence>
<sequence>GCFKYSFCSIMDSISDEKDTEEQNSTFVLPNDVFSHILQRLPQVHIHNATVESRSFYNIIHENYHLLDRRKLHGFSITHGKNERYPFLLQMTFKSVSGEDSRVNIHDHEEVINIESVGQLTAFLRMFDMKNLDHLYVLGADNFDIFSVLEELFEIGSNIRDLHISKLEEKNFASFRIFIDKFSSIKWFAIYDICASSEGTEYVNSLLSLSSFNTVESFTIRESPGTKILSADMVINIFRKNPNMMSLGIGSWNIEFLKNLFKTFFTMDQTHKKEDECNYCEINLDLFYEGEFKSLHDILRSDLSDLENVEEVAMPYSGSALFESVMDCKYCLRNKHKIKRYIMM</sequence>
<dbReference type="InterPro" id="IPR036047">
    <property type="entry name" value="F-box-like_dom_sf"/>
</dbReference>
<keyword evidence="1" id="KW-1185">Reference proteome</keyword>
<accession>A0A0N5CFQ1</accession>
<proteinExistence type="predicted"/>
<name>A0A0N5CFQ1_STREA</name>
<reference evidence="2" key="1">
    <citation type="submission" date="2017-02" db="UniProtKB">
        <authorList>
            <consortium name="WormBaseParasite"/>
        </authorList>
    </citation>
    <scope>IDENTIFICATION</scope>
</reference>
<dbReference type="WBParaSite" id="SPAL_0001668500.1">
    <property type="protein sequence ID" value="SPAL_0001668500.1"/>
    <property type="gene ID" value="SPAL_0001668500"/>
</dbReference>
<dbReference type="AlphaFoldDB" id="A0A0N5CFQ1"/>
<organism evidence="1 2">
    <name type="scientific">Strongyloides papillosus</name>
    <name type="common">Intestinal threadworm</name>
    <dbReference type="NCBI Taxonomy" id="174720"/>
    <lineage>
        <taxon>Eukaryota</taxon>
        <taxon>Metazoa</taxon>
        <taxon>Ecdysozoa</taxon>
        <taxon>Nematoda</taxon>
        <taxon>Chromadorea</taxon>
        <taxon>Rhabditida</taxon>
        <taxon>Tylenchina</taxon>
        <taxon>Panagrolaimomorpha</taxon>
        <taxon>Strongyloidoidea</taxon>
        <taxon>Strongyloididae</taxon>
        <taxon>Strongyloides</taxon>
    </lineage>
</organism>
<evidence type="ECO:0000313" key="2">
    <source>
        <dbReference type="WBParaSite" id="SPAL_0001668500.1"/>
    </source>
</evidence>
<protein>
    <submittedName>
        <fullName evidence="2">F-box domain-containing protein</fullName>
    </submittedName>
</protein>